<evidence type="ECO:0000313" key="12">
    <source>
        <dbReference type="EMBL" id="WIW71249.1"/>
    </source>
</evidence>
<dbReference type="GO" id="GO:0004340">
    <property type="term" value="F:glucokinase activity"/>
    <property type="evidence" value="ECO:0007669"/>
    <property type="project" value="TreeGrafter"/>
</dbReference>
<protein>
    <submittedName>
        <fullName evidence="12">Hexokinase</fullName>
    </submittedName>
</protein>
<dbReference type="PANTHER" id="PTHR19443">
    <property type="entry name" value="HEXOKINASE"/>
    <property type="match status" value="1"/>
</dbReference>
<feature type="domain" description="Hexokinase C-terminal" evidence="11">
    <location>
        <begin position="226"/>
        <end position="438"/>
    </location>
</feature>
<dbReference type="PANTHER" id="PTHR19443:SF16">
    <property type="entry name" value="HEXOKINASE TYPE 1-RELATED"/>
    <property type="match status" value="1"/>
</dbReference>
<dbReference type="GO" id="GO:0006006">
    <property type="term" value="P:glucose metabolic process"/>
    <property type="evidence" value="ECO:0007669"/>
    <property type="project" value="TreeGrafter"/>
</dbReference>
<dbReference type="AlphaFoldDB" id="A0A9Y2AJE0"/>
<dbReference type="KEGG" id="sgbi:P3F81_02640"/>
<dbReference type="GO" id="GO:0001678">
    <property type="term" value="P:intracellular glucose homeostasis"/>
    <property type="evidence" value="ECO:0007669"/>
    <property type="project" value="InterPro"/>
</dbReference>
<keyword evidence="13" id="KW-1185">Reference proteome</keyword>
<dbReference type="GO" id="GO:0008865">
    <property type="term" value="F:fructokinase activity"/>
    <property type="evidence" value="ECO:0007669"/>
    <property type="project" value="TreeGrafter"/>
</dbReference>
<dbReference type="InterPro" id="IPR043129">
    <property type="entry name" value="ATPase_NBD"/>
</dbReference>
<keyword evidence="4" id="KW-0808">Transferase</keyword>
<dbReference type="Gene3D" id="3.30.420.40">
    <property type="match status" value="1"/>
</dbReference>
<comment type="similarity">
    <text evidence="3">Belongs to the hexokinase family.</text>
</comment>
<evidence type="ECO:0000313" key="13">
    <source>
        <dbReference type="Proteomes" id="UP001243623"/>
    </source>
</evidence>
<evidence type="ECO:0000256" key="3">
    <source>
        <dbReference type="ARBA" id="ARBA00009225"/>
    </source>
</evidence>
<dbReference type="RefSeq" id="WP_309320599.1">
    <property type="nucleotide sequence ID" value="NZ_CP120678.1"/>
</dbReference>
<dbReference type="Pfam" id="PF00349">
    <property type="entry name" value="Hexokinase_1"/>
    <property type="match status" value="1"/>
</dbReference>
<keyword evidence="7" id="KW-0067">ATP-binding</keyword>
<dbReference type="EMBL" id="CP120678">
    <property type="protein sequence ID" value="WIW71249.1"/>
    <property type="molecule type" value="Genomic_DNA"/>
</dbReference>
<keyword evidence="6" id="KW-0418">Kinase</keyword>
<dbReference type="InterPro" id="IPR001312">
    <property type="entry name" value="Hexokinase"/>
</dbReference>
<dbReference type="InterPro" id="IPR022673">
    <property type="entry name" value="Hexokinase_C"/>
</dbReference>
<dbReference type="GO" id="GO:0006096">
    <property type="term" value="P:glycolytic process"/>
    <property type="evidence" value="ECO:0007669"/>
    <property type="project" value="UniProtKB-KW"/>
</dbReference>
<evidence type="ECO:0000256" key="6">
    <source>
        <dbReference type="ARBA" id="ARBA00022777"/>
    </source>
</evidence>
<gene>
    <name evidence="12" type="ORF">P3F81_02640</name>
</gene>
<evidence type="ECO:0000259" key="11">
    <source>
        <dbReference type="Pfam" id="PF03727"/>
    </source>
</evidence>
<evidence type="ECO:0000256" key="7">
    <source>
        <dbReference type="ARBA" id="ARBA00022840"/>
    </source>
</evidence>
<evidence type="ECO:0000259" key="10">
    <source>
        <dbReference type="Pfam" id="PF00349"/>
    </source>
</evidence>
<evidence type="ECO:0000256" key="5">
    <source>
        <dbReference type="ARBA" id="ARBA00022741"/>
    </source>
</evidence>
<sequence>MNNGVIMQLEDLKWAGDCMGVIESKINECLQEFEIDSIQLKRIADVFCQEIERGLKKEKSSFKMLKSYLQLPNGEEKGHYLALDFGGTNLRILLIALLGQGRFKVIKKVTAPLITESYNYITNNVCAEELFDFIAELIRKVTDDEYRYFLGHTFSFPSEQSALNHARLIVWTKEFAVQGVEGKDVNALLSDALIRKGRSNIIPVAVINDTVATILAAAYKDDCVHIGSICGTGHNTAYLESYDGKRCPMIINLESGNFSHLRLNTFDKILDQQSEKKGEQVFEKMVAGKYLGRLLVLVLKELGMLKQEIVLTSKDLSEIIQDSSPNYRKTKEIFFAQIEDTFTEMEYSYIVEIAKRIIRRSARLVTAGYIGIIQHMDFNFNNKHHIAIDGSLYEKMPGYAQLIQKTFVELLGDEKAKNIKVILENQGSGIGGAIAAAIFNEGRLDSDRIIMPSES</sequence>
<evidence type="ECO:0000256" key="1">
    <source>
        <dbReference type="ARBA" id="ARBA00004921"/>
    </source>
</evidence>
<dbReference type="GO" id="GO:0005524">
    <property type="term" value="F:ATP binding"/>
    <property type="evidence" value="ECO:0007669"/>
    <property type="project" value="UniProtKB-KW"/>
</dbReference>
<dbReference type="GO" id="GO:0005829">
    <property type="term" value="C:cytosol"/>
    <property type="evidence" value="ECO:0007669"/>
    <property type="project" value="TreeGrafter"/>
</dbReference>
<keyword evidence="5" id="KW-0547">Nucleotide-binding</keyword>
<dbReference type="SUPFAM" id="SSF53067">
    <property type="entry name" value="Actin-like ATPase domain"/>
    <property type="match status" value="2"/>
</dbReference>
<dbReference type="Pfam" id="PF03727">
    <property type="entry name" value="Hexokinase_2"/>
    <property type="match status" value="1"/>
</dbReference>
<evidence type="ECO:0000256" key="9">
    <source>
        <dbReference type="ARBA" id="ARBA00047905"/>
    </source>
</evidence>
<feature type="domain" description="Hexokinase N-terminal" evidence="10">
    <location>
        <begin position="26"/>
        <end position="219"/>
    </location>
</feature>
<proteinExistence type="inferred from homology"/>
<keyword evidence="8" id="KW-0324">Glycolysis</keyword>
<comment type="catalytic activity">
    <reaction evidence="9">
        <text>D-fructose + ATP = D-fructose 6-phosphate + ADP + H(+)</text>
        <dbReference type="Rhea" id="RHEA:16125"/>
        <dbReference type="ChEBI" id="CHEBI:15378"/>
        <dbReference type="ChEBI" id="CHEBI:30616"/>
        <dbReference type="ChEBI" id="CHEBI:37721"/>
        <dbReference type="ChEBI" id="CHEBI:61527"/>
        <dbReference type="ChEBI" id="CHEBI:456216"/>
        <dbReference type="EC" id="2.7.1.1"/>
    </reaction>
    <physiologicalReaction direction="left-to-right" evidence="9">
        <dbReference type="Rhea" id="RHEA:16126"/>
    </physiologicalReaction>
</comment>
<dbReference type="GO" id="GO:0005536">
    <property type="term" value="F:D-glucose binding"/>
    <property type="evidence" value="ECO:0007669"/>
    <property type="project" value="InterPro"/>
</dbReference>
<dbReference type="PRINTS" id="PR00475">
    <property type="entry name" value="HEXOKINASE"/>
</dbReference>
<dbReference type="Proteomes" id="UP001243623">
    <property type="component" value="Chromosome"/>
</dbReference>
<evidence type="ECO:0000256" key="4">
    <source>
        <dbReference type="ARBA" id="ARBA00022679"/>
    </source>
</evidence>
<accession>A0A9Y2AJE0</accession>
<evidence type="ECO:0000256" key="8">
    <source>
        <dbReference type="ARBA" id="ARBA00023152"/>
    </source>
</evidence>
<evidence type="ECO:0000256" key="2">
    <source>
        <dbReference type="ARBA" id="ARBA00005007"/>
    </source>
</evidence>
<reference evidence="12" key="1">
    <citation type="submission" date="2023-03" db="EMBL/GenBank/DDBJ databases">
        <title>Selenobaculum gbiensis gen. nov. sp. nov., a new bacterium isolated from the gut microbiota of IBD patient.</title>
        <authorList>
            <person name="Yeo S."/>
            <person name="Park H."/>
            <person name="Huh C.S."/>
        </authorList>
    </citation>
    <scope>NUCLEOTIDE SEQUENCE</scope>
    <source>
        <strain evidence="12">ICN-92133</strain>
    </source>
</reference>
<name>A0A9Y2AJE0_9FIRM</name>
<comment type="pathway">
    <text evidence="1">Carbohydrate degradation.</text>
</comment>
<comment type="pathway">
    <text evidence="2">Carbohydrate metabolism.</text>
</comment>
<dbReference type="InterPro" id="IPR022672">
    <property type="entry name" value="Hexokinase_N"/>
</dbReference>
<dbReference type="PROSITE" id="PS51748">
    <property type="entry name" value="HEXOKINASE_2"/>
    <property type="match status" value="1"/>
</dbReference>
<organism evidence="12 13">
    <name type="scientific">Selenobaculum gibii</name>
    <dbReference type="NCBI Taxonomy" id="3054208"/>
    <lineage>
        <taxon>Bacteria</taxon>
        <taxon>Bacillati</taxon>
        <taxon>Bacillota</taxon>
        <taxon>Negativicutes</taxon>
        <taxon>Selenomonadales</taxon>
        <taxon>Selenomonadaceae</taxon>
        <taxon>Selenobaculum</taxon>
    </lineage>
</organism>
<dbReference type="Gene3D" id="3.40.367.20">
    <property type="match status" value="1"/>
</dbReference>